<feature type="compositionally biased region" description="Polar residues" evidence="1">
    <location>
        <begin position="1"/>
        <end position="10"/>
    </location>
</feature>
<accession>A0A9P5D3Y8</accession>
<dbReference type="AlphaFoldDB" id="A0A9P5D3Y8"/>
<organism evidence="2 3">
    <name type="scientific">Geosmithia morbida</name>
    <dbReference type="NCBI Taxonomy" id="1094350"/>
    <lineage>
        <taxon>Eukaryota</taxon>
        <taxon>Fungi</taxon>
        <taxon>Dikarya</taxon>
        <taxon>Ascomycota</taxon>
        <taxon>Pezizomycotina</taxon>
        <taxon>Sordariomycetes</taxon>
        <taxon>Hypocreomycetidae</taxon>
        <taxon>Hypocreales</taxon>
        <taxon>Bionectriaceae</taxon>
        <taxon>Geosmithia</taxon>
    </lineage>
</organism>
<evidence type="ECO:0000256" key="1">
    <source>
        <dbReference type="SAM" id="MobiDB-lite"/>
    </source>
</evidence>
<dbReference type="Proteomes" id="UP000749293">
    <property type="component" value="Unassembled WGS sequence"/>
</dbReference>
<comment type="caution">
    <text evidence="2">The sequence shown here is derived from an EMBL/GenBank/DDBJ whole genome shotgun (WGS) entry which is preliminary data.</text>
</comment>
<keyword evidence="3" id="KW-1185">Reference proteome</keyword>
<dbReference type="EMBL" id="JAANYQ010000007">
    <property type="protein sequence ID" value="KAF4122986.1"/>
    <property type="molecule type" value="Genomic_DNA"/>
</dbReference>
<protein>
    <submittedName>
        <fullName evidence="2">Uncharacterized protein</fullName>
    </submittedName>
</protein>
<gene>
    <name evidence="2" type="ORF">GMORB2_6534</name>
</gene>
<reference evidence="2" key="1">
    <citation type="submission" date="2020-03" db="EMBL/GenBank/DDBJ databases">
        <title>Site-based positive gene gene selection in Geosmithia morbida across the United States reveals a broad range of putative effectors and factors for local host and environmental adapation.</title>
        <authorList>
            <person name="Onufrak A."/>
            <person name="Murdoch R.W."/>
            <person name="Gazis R."/>
            <person name="Huff M."/>
            <person name="Staton M."/>
            <person name="Klingeman W."/>
            <person name="Hadziabdic D."/>
        </authorList>
    </citation>
    <scope>NUCLEOTIDE SEQUENCE</scope>
    <source>
        <strain evidence="2">1262</strain>
    </source>
</reference>
<evidence type="ECO:0000313" key="2">
    <source>
        <dbReference type="EMBL" id="KAF4122986.1"/>
    </source>
</evidence>
<dbReference type="GeneID" id="55972759"/>
<name>A0A9P5D3Y8_9HYPO</name>
<sequence length="105" mass="11140">MAHTPGTNSGEAPLSTLATPDRSDEEDEAVCKDEDDDHSDEDLAQPEEQSLFLPGSIVDGCAKEAEALTQATTGLAIGCVGEERRCVRVLPRDVGCLGRLTLERG</sequence>
<feature type="compositionally biased region" description="Acidic residues" evidence="1">
    <location>
        <begin position="23"/>
        <end position="45"/>
    </location>
</feature>
<proteinExistence type="predicted"/>
<feature type="region of interest" description="Disordered" evidence="1">
    <location>
        <begin position="1"/>
        <end position="51"/>
    </location>
</feature>
<evidence type="ECO:0000313" key="3">
    <source>
        <dbReference type="Proteomes" id="UP000749293"/>
    </source>
</evidence>
<dbReference type="RefSeq" id="XP_035321638.1">
    <property type="nucleotide sequence ID" value="XM_035468504.1"/>
</dbReference>